<dbReference type="InterPro" id="IPR001810">
    <property type="entry name" value="F-box_dom"/>
</dbReference>
<evidence type="ECO:0000259" key="1">
    <source>
        <dbReference type="SMART" id="SM00256"/>
    </source>
</evidence>
<dbReference type="SUPFAM" id="SSF81383">
    <property type="entry name" value="F-box domain"/>
    <property type="match status" value="1"/>
</dbReference>
<dbReference type="Proteomes" id="UP001415857">
    <property type="component" value="Unassembled WGS sequence"/>
</dbReference>
<dbReference type="PANTHER" id="PTHR35546:SF134">
    <property type="entry name" value="F-BOX ASSOCIATED DOMAIN-CONTAINING PROTEIN"/>
    <property type="match status" value="1"/>
</dbReference>
<proteinExistence type="predicted"/>
<dbReference type="PANTHER" id="PTHR35546">
    <property type="entry name" value="F-BOX PROTEIN INTERACTION DOMAIN PROTEIN-RELATED"/>
    <property type="match status" value="1"/>
</dbReference>
<dbReference type="AlphaFoldDB" id="A0AAP0RNT3"/>
<sequence>MKLHLFISYPERKKFSHKLKKKKKASTTSSKSMYKNNKMIPRFNHGNKQASMILNDNDVIIEILSRLPLLALLRFKSVCKWWYHLISDPIFISNYTRRNPHHRVFGLFLQKFFFLQMNSDLEFITLGGKTDAAPEPSLSFIEDESGVCIDHSSRGLLICSSFRCHETDRTYYVCKPTTKQYIALPRPGCQRVIGINIAFDARSLPPYQVICICDSELSSHHRQIKIYSPRTGSWRLSGKPFIASDDLLFKRGVYWRGALHWVGKGKLSLWFDIEQELLFSMPMPPITEGRKERRLMYFGESGGHLYLIQYDPQATFLDVLEMSRDHSGWFVKYHVDLGAIAAEYSQMLRGNVPIIHSFVFSVLHILHRRQVGENEEESFMMLHIPGKFILYNFTSHTFMEFGDIPPPLRSMDRHAGLRYTWEEVFPYSNTLCFL</sequence>
<organism evidence="2 3">
    <name type="scientific">Liquidambar formosana</name>
    <name type="common">Formosan gum</name>
    <dbReference type="NCBI Taxonomy" id="63359"/>
    <lineage>
        <taxon>Eukaryota</taxon>
        <taxon>Viridiplantae</taxon>
        <taxon>Streptophyta</taxon>
        <taxon>Embryophyta</taxon>
        <taxon>Tracheophyta</taxon>
        <taxon>Spermatophyta</taxon>
        <taxon>Magnoliopsida</taxon>
        <taxon>eudicotyledons</taxon>
        <taxon>Gunneridae</taxon>
        <taxon>Pentapetalae</taxon>
        <taxon>Saxifragales</taxon>
        <taxon>Altingiaceae</taxon>
        <taxon>Liquidambar</taxon>
    </lineage>
</organism>
<feature type="domain" description="F-box" evidence="1">
    <location>
        <begin position="55"/>
        <end position="95"/>
    </location>
</feature>
<dbReference type="Pfam" id="PF12937">
    <property type="entry name" value="F-box-like"/>
    <property type="match status" value="1"/>
</dbReference>
<comment type="caution">
    <text evidence="2">The sequence shown here is derived from an EMBL/GenBank/DDBJ whole genome shotgun (WGS) entry which is preliminary data.</text>
</comment>
<reference evidence="2 3" key="1">
    <citation type="journal article" date="2024" name="Plant J.">
        <title>Genome sequences and population genomics reveal climatic adaptation and genomic divergence between two closely related sweetgum species.</title>
        <authorList>
            <person name="Xu W.Q."/>
            <person name="Ren C.Q."/>
            <person name="Zhang X.Y."/>
            <person name="Comes H.P."/>
            <person name="Liu X.H."/>
            <person name="Li Y.G."/>
            <person name="Kettle C.J."/>
            <person name="Jalonen R."/>
            <person name="Gaisberger H."/>
            <person name="Ma Y.Z."/>
            <person name="Qiu Y.X."/>
        </authorList>
    </citation>
    <scope>NUCLEOTIDE SEQUENCE [LARGE SCALE GENOMIC DNA]</scope>
    <source>
        <strain evidence="2">Hangzhou</strain>
    </source>
</reference>
<keyword evidence="3" id="KW-1185">Reference proteome</keyword>
<dbReference type="InterPro" id="IPR055290">
    <property type="entry name" value="At3g26010-like"/>
</dbReference>
<accession>A0AAP0RNT3</accession>
<evidence type="ECO:0000313" key="2">
    <source>
        <dbReference type="EMBL" id="KAK9281922.1"/>
    </source>
</evidence>
<dbReference type="Gene3D" id="1.20.1280.50">
    <property type="match status" value="1"/>
</dbReference>
<evidence type="ECO:0000313" key="3">
    <source>
        <dbReference type="Proteomes" id="UP001415857"/>
    </source>
</evidence>
<name>A0AAP0RNT3_LIQFO</name>
<dbReference type="SMART" id="SM00256">
    <property type="entry name" value="FBOX"/>
    <property type="match status" value="1"/>
</dbReference>
<gene>
    <name evidence="2" type="ORF">L1049_004830</name>
</gene>
<dbReference type="InterPro" id="IPR036047">
    <property type="entry name" value="F-box-like_dom_sf"/>
</dbReference>
<protein>
    <recommendedName>
        <fullName evidence="1">F-box domain-containing protein</fullName>
    </recommendedName>
</protein>
<dbReference type="EMBL" id="JBBPBK010000007">
    <property type="protein sequence ID" value="KAK9281922.1"/>
    <property type="molecule type" value="Genomic_DNA"/>
</dbReference>